<reference evidence="2" key="2">
    <citation type="submission" date="2020-06" db="EMBL/GenBank/DDBJ databases">
        <title>Helianthus annuus Genome sequencing and assembly Release 2.</title>
        <authorList>
            <person name="Gouzy J."/>
            <person name="Langlade N."/>
            <person name="Munos S."/>
        </authorList>
    </citation>
    <scope>NUCLEOTIDE SEQUENCE</scope>
    <source>
        <tissue evidence="2">Leaves</tissue>
    </source>
</reference>
<gene>
    <name evidence="2" type="ORF">HanXRQr2_Chr09g0383731</name>
</gene>
<evidence type="ECO:0000256" key="1">
    <source>
        <dbReference type="SAM" id="Phobius"/>
    </source>
</evidence>
<accession>A0A9K3I5Y7</accession>
<comment type="caution">
    <text evidence="2">The sequence shown here is derived from an EMBL/GenBank/DDBJ whole genome shotgun (WGS) entry which is preliminary data.</text>
</comment>
<evidence type="ECO:0000313" key="2">
    <source>
        <dbReference type="EMBL" id="KAF5790480.1"/>
    </source>
</evidence>
<dbReference type="Proteomes" id="UP000215914">
    <property type="component" value="Unassembled WGS sequence"/>
</dbReference>
<feature type="transmembrane region" description="Helical" evidence="1">
    <location>
        <begin position="15"/>
        <end position="33"/>
    </location>
</feature>
<reference evidence="2" key="1">
    <citation type="journal article" date="2017" name="Nature">
        <title>The sunflower genome provides insights into oil metabolism, flowering and Asterid evolution.</title>
        <authorList>
            <person name="Badouin H."/>
            <person name="Gouzy J."/>
            <person name="Grassa C.J."/>
            <person name="Murat F."/>
            <person name="Staton S.E."/>
            <person name="Cottret L."/>
            <person name="Lelandais-Briere C."/>
            <person name="Owens G.L."/>
            <person name="Carrere S."/>
            <person name="Mayjonade B."/>
            <person name="Legrand L."/>
            <person name="Gill N."/>
            <person name="Kane N.C."/>
            <person name="Bowers J.E."/>
            <person name="Hubner S."/>
            <person name="Bellec A."/>
            <person name="Berard A."/>
            <person name="Berges H."/>
            <person name="Blanchet N."/>
            <person name="Boniface M.C."/>
            <person name="Brunel D."/>
            <person name="Catrice O."/>
            <person name="Chaidir N."/>
            <person name="Claudel C."/>
            <person name="Donnadieu C."/>
            <person name="Faraut T."/>
            <person name="Fievet G."/>
            <person name="Helmstetter N."/>
            <person name="King M."/>
            <person name="Knapp S.J."/>
            <person name="Lai Z."/>
            <person name="Le Paslier M.C."/>
            <person name="Lippi Y."/>
            <person name="Lorenzon L."/>
            <person name="Mandel J.R."/>
            <person name="Marage G."/>
            <person name="Marchand G."/>
            <person name="Marquand E."/>
            <person name="Bret-Mestries E."/>
            <person name="Morien E."/>
            <person name="Nambeesan S."/>
            <person name="Nguyen T."/>
            <person name="Pegot-Espagnet P."/>
            <person name="Pouilly N."/>
            <person name="Raftis F."/>
            <person name="Sallet E."/>
            <person name="Schiex T."/>
            <person name="Thomas J."/>
            <person name="Vandecasteele C."/>
            <person name="Vares D."/>
            <person name="Vear F."/>
            <person name="Vautrin S."/>
            <person name="Crespi M."/>
            <person name="Mangin B."/>
            <person name="Burke J.M."/>
            <person name="Salse J."/>
            <person name="Munos S."/>
            <person name="Vincourt P."/>
            <person name="Rieseberg L.H."/>
            <person name="Langlade N.B."/>
        </authorList>
    </citation>
    <scope>NUCLEOTIDE SEQUENCE</scope>
    <source>
        <tissue evidence="2">Leaves</tissue>
    </source>
</reference>
<sequence>MRKSIFMIYGDRYGVAYLLILTFSVFFLFKLIYKKTNMHINNYKRKKFTKNISGLKKVIYVNYYL</sequence>
<dbReference type="Gramene" id="mRNA:HanXRQr2_Chr09g0383731">
    <property type="protein sequence ID" value="CDS:HanXRQr2_Chr09g0383731.1"/>
    <property type="gene ID" value="HanXRQr2_Chr09g0383731"/>
</dbReference>
<dbReference type="AlphaFoldDB" id="A0A9K3I5Y7"/>
<protein>
    <submittedName>
        <fullName evidence="2">Uncharacterized protein</fullName>
    </submittedName>
</protein>
<evidence type="ECO:0000313" key="3">
    <source>
        <dbReference type="Proteomes" id="UP000215914"/>
    </source>
</evidence>
<dbReference type="EMBL" id="MNCJ02000324">
    <property type="protein sequence ID" value="KAF5790480.1"/>
    <property type="molecule type" value="Genomic_DNA"/>
</dbReference>
<name>A0A9K3I5Y7_HELAN</name>
<organism evidence="2 3">
    <name type="scientific">Helianthus annuus</name>
    <name type="common">Common sunflower</name>
    <dbReference type="NCBI Taxonomy" id="4232"/>
    <lineage>
        <taxon>Eukaryota</taxon>
        <taxon>Viridiplantae</taxon>
        <taxon>Streptophyta</taxon>
        <taxon>Embryophyta</taxon>
        <taxon>Tracheophyta</taxon>
        <taxon>Spermatophyta</taxon>
        <taxon>Magnoliopsida</taxon>
        <taxon>eudicotyledons</taxon>
        <taxon>Gunneridae</taxon>
        <taxon>Pentapetalae</taxon>
        <taxon>asterids</taxon>
        <taxon>campanulids</taxon>
        <taxon>Asterales</taxon>
        <taxon>Asteraceae</taxon>
        <taxon>Asteroideae</taxon>
        <taxon>Heliantheae alliance</taxon>
        <taxon>Heliantheae</taxon>
        <taxon>Helianthus</taxon>
    </lineage>
</organism>
<keyword evidence="1" id="KW-0812">Transmembrane</keyword>
<keyword evidence="1" id="KW-0472">Membrane</keyword>
<proteinExistence type="predicted"/>
<keyword evidence="3" id="KW-1185">Reference proteome</keyword>
<keyword evidence="1" id="KW-1133">Transmembrane helix</keyword>